<proteinExistence type="predicted"/>
<sequence length="72" mass="8149">LLIPIVVGCTDRVRPEGDLTPRVCPRCHNVSVQSAKSRMWFELCFVPIVPMSSKHIWVCSICHWSTRVQQGG</sequence>
<dbReference type="PANTHER" id="PTHR28139">
    <property type="entry name" value="UPF0768 PROTEIN YBL029C-A"/>
    <property type="match status" value="1"/>
</dbReference>
<accession>A0A8K0V046</accession>
<organism evidence="1 2">
    <name type="scientific">Cristinia sonorae</name>
    <dbReference type="NCBI Taxonomy" id="1940300"/>
    <lineage>
        <taxon>Eukaryota</taxon>
        <taxon>Fungi</taxon>
        <taxon>Dikarya</taxon>
        <taxon>Basidiomycota</taxon>
        <taxon>Agaricomycotina</taxon>
        <taxon>Agaricomycetes</taxon>
        <taxon>Agaricomycetidae</taxon>
        <taxon>Agaricales</taxon>
        <taxon>Pleurotineae</taxon>
        <taxon>Stephanosporaceae</taxon>
        <taxon>Cristinia</taxon>
    </lineage>
</organism>
<name>A0A8K0V046_9AGAR</name>
<dbReference type="PANTHER" id="PTHR28139:SF1">
    <property type="entry name" value="UPF0768 PROTEIN YBL029C-A"/>
    <property type="match status" value="1"/>
</dbReference>
<gene>
    <name evidence="1" type="ORF">BXZ70DRAFT_885200</name>
</gene>
<evidence type="ECO:0000313" key="2">
    <source>
        <dbReference type="Proteomes" id="UP000813824"/>
    </source>
</evidence>
<dbReference type="OrthoDB" id="5545479at2759"/>
<reference evidence="1" key="1">
    <citation type="journal article" date="2021" name="New Phytol.">
        <title>Evolutionary innovations through gain and loss of genes in the ectomycorrhizal Boletales.</title>
        <authorList>
            <person name="Wu G."/>
            <person name="Miyauchi S."/>
            <person name="Morin E."/>
            <person name="Kuo A."/>
            <person name="Drula E."/>
            <person name="Varga T."/>
            <person name="Kohler A."/>
            <person name="Feng B."/>
            <person name="Cao Y."/>
            <person name="Lipzen A."/>
            <person name="Daum C."/>
            <person name="Hundley H."/>
            <person name="Pangilinan J."/>
            <person name="Johnson J."/>
            <person name="Barry K."/>
            <person name="LaButti K."/>
            <person name="Ng V."/>
            <person name="Ahrendt S."/>
            <person name="Min B."/>
            <person name="Choi I.G."/>
            <person name="Park H."/>
            <person name="Plett J.M."/>
            <person name="Magnuson J."/>
            <person name="Spatafora J.W."/>
            <person name="Nagy L.G."/>
            <person name="Henrissat B."/>
            <person name="Grigoriev I.V."/>
            <person name="Yang Z.L."/>
            <person name="Xu J."/>
            <person name="Martin F.M."/>
        </authorList>
    </citation>
    <scope>NUCLEOTIDE SEQUENCE</scope>
    <source>
        <strain evidence="1">KKN 215</strain>
    </source>
</reference>
<protein>
    <recommendedName>
        <fullName evidence="3">Zinc-ribbon 15 domain-containing protein</fullName>
    </recommendedName>
</protein>
<keyword evidence="2" id="KW-1185">Reference proteome</keyword>
<dbReference type="Proteomes" id="UP000813824">
    <property type="component" value="Unassembled WGS sequence"/>
</dbReference>
<dbReference type="AlphaFoldDB" id="A0A8K0V046"/>
<comment type="caution">
    <text evidence="1">The sequence shown here is derived from an EMBL/GenBank/DDBJ whole genome shotgun (WGS) entry which is preliminary data.</text>
</comment>
<evidence type="ECO:0008006" key="3">
    <source>
        <dbReference type="Google" id="ProtNLM"/>
    </source>
</evidence>
<dbReference type="EMBL" id="JAEVFJ010000002">
    <property type="protein sequence ID" value="KAH8107019.1"/>
    <property type="molecule type" value="Genomic_DNA"/>
</dbReference>
<evidence type="ECO:0000313" key="1">
    <source>
        <dbReference type="EMBL" id="KAH8107019.1"/>
    </source>
</evidence>
<feature type="non-terminal residue" evidence="1">
    <location>
        <position position="72"/>
    </location>
</feature>